<comment type="caution">
    <text evidence="1">The sequence shown here is derived from an EMBL/GenBank/DDBJ whole genome shotgun (WGS) entry which is preliminary data.</text>
</comment>
<dbReference type="RefSeq" id="WP_106114078.1">
    <property type="nucleotide sequence ID" value="NZ_PVSR01000020.1"/>
</dbReference>
<keyword evidence="2" id="KW-1185">Reference proteome</keyword>
<dbReference type="InterPro" id="IPR015943">
    <property type="entry name" value="WD40/YVTN_repeat-like_dom_sf"/>
</dbReference>
<dbReference type="Gene3D" id="2.130.10.10">
    <property type="entry name" value="YVTN repeat-like/Quinoprotein amine dehydrogenase"/>
    <property type="match status" value="1"/>
</dbReference>
<sequence>MTDAAVPHGFVPTSTSWTNAYRGWILGFAGQEESRRPVLLHTETSGFSWSRRAAPQVEVSEFSGHVRVHAMTERDLLVTNGETVFATHDGATHWHLVELAEAGNPALVGDLASNEHFCYAVVTSGDEETRRTRLLVSPVSESRWEPVTGIEVPGPAGGSVVATGGAAFVALGGGGVAGRYWVSDNGTDWRESTPPCAEPYVATWLTVPPADPSMVFALCSYQADQPPGHTYKDLKCSLGQGEFRTLGRAPAPGISRGLAVSTPLSVVVSSVGGGFGFLFRSTDGGREWETALRQEPPMFLDLDFQDPVHGVVLRGSGTGRHGAVLRTFDGGASWQGLSPG</sequence>
<gene>
    <name evidence="1" type="ORF">CEP50_12255</name>
</gene>
<protein>
    <recommendedName>
        <fullName evidence="3">Photosynthesis system II assembly factor Ycf48/Hcf136-like domain-containing protein</fullName>
    </recommendedName>
</protein>
<dbReference type="AlphaFoldDB" id="A0A2T0GVB9"/>
<dbReference type="EMBL" id="PVSR01000020">
    <property type="protein sequence ID" value="PRW63066.1"/>
    <property type="molecule type" value="Genomic_DNA"/>
</dbReference>
<evidence type="ECO:0000313" key="2">
    <source>
        <dbReference type="Proteomes" id="UP000239352"/>
    </source>
</evidence>
<proteinExistence type="predicted"/>
<evidence type="ECO:0000313" key="1">
    <source>
        <dbReference type="EMBL" id="PRW63066.1"/>
    </source>
</evidence>
<dbReference type="SUPFAM" id="SSF110296">
    <property type="entry name" value="Oligoxyloglucan reducing end-specific cellobiohydrolase"/>
    <property type="match status" value="1"/>
</dbReference>
<accession>A0A2T0GVB9</accession>
<dbReference type="Proteomes" id="UP000239352">
    <property type="component" value="Unassembled WGS sequence"/>
</dbReference>
<organism evidence="1 2">
    <name type="scientific">Actinopolyspora mortivallis</name>
    <dbReference type="NCBI Taxonomy" id="33906"/>
    <lineage>
        <taxon>Bacteria</taxon>
        <taxon>Bacillati</taxon>
        <taxon>Actinomycetota</taxon>
        <taxon>Actinomycetes</taxon>
        <taxon>Actinopolysporales</taxon>
        <taxon>Actinopolysporaceae</taxon>
        <taxon>Actinopolyspora</taxon>
    </lineage>
</organism>
<evidence type="ECO:0008006" key="3">
    <source>
        <dbReference type="Google" id="ProtNLM"/>
    </source>
</evidence>
<reference evidence="1 2" key="1">
    <citation type="submission" date="2018-03" db="EMBL/GenBank/DDBJ databases">
        <title>Actinopolyspora mortivallis from Sahara, screening for active biomolecules.</title>
        <authorList>
            <person name="Selama O."/>
            <person name="Wellington E.M.H."/>
            <person name="Hacene H."/>
        </authorList>
    </citation>
    <scope>NUCLEOTIDE SEQUENCE [LARGE SCALE GENOMIC DNA]</scope>
    <source>
        <strain evidence="1 2">M5A</strain>
    </source>
</reference>
<name>A0A2T0GVB9_ACTMO</name>
<dbReference type="InParanoid" id="A0A2T0GVB9"/>